<proteinExistence type="predicted"/>
<protein>
    <submittedName>
        <fullName evidence="2">Uncharacterized protein</fullName>
    </submittedName>
</protein>
<evidence type="ECO:0000313" key="3">
    <source>
        <dbReference type="Proteomes" id="UP000186817"/>
    </source>
</evidence>
<dbReference type="OrthoDB" id="437319at2759"/>
<sequence>MDSWRRTVRSCTRSRRTLMAGEDTDIVVALLVSGRIMPYSKSDMSMERDADLKPHSLGHRKSAIESQRELACLGMSSLPEQGRCAHSTACSHAVSLSRRRTSWPKRPKWHFRGVDVPSSLRRQQEASGPWLVLRCIISEEERLNLLESAEKQKRQGLLLPNPAGPHRFFRRLDATGGVDSFLEELTERLEDAVAGLHGRQLDPTLGRVCSYIEPGGFIHEHRDRYHAQTDGLAHLRANIVVQMEPKCCASVDSSWVFWHPGQQRNRGPGSRFSWFAAMSSERGAMEQSQDMRGQFYRTAPPWAVDQPAVEWISMTKPPFSDAAGCGSMGPWAVAANARKLSATAREGAAPEFSQSHGNIGGLRSPAAQEAFPQRQLAPRGSRCLRTTSFSRTPELTIPQRGESSDEGLSGGGGYRKGKALAPDGQFLSTKGMHGSSSLPENYTPRKLFAVLNPESCTDSAGRPLGLSPLLRAWLCSFH</sequence>
<accession>A0A1Q9CCF5</accession>
<feature type="region of interest" description="Disordered" evidence="1">
    <location>
        <begin position="346"/>
        <end position="438"/>
    </location>
</feature>
<dbReference type="Proteomes" id="UP000186817">
    <property type="component" value="Unassembled WGS sequence"/>
</dbReference>
<keyword evidence="3" id="KW-1185">Reference proteome</keyword>
<dbReference type="EMBL" id="LSRX01001365">
    <property type="protein sequence ID" value="OLP80602.1"/>
    <property type="molecule type" value="Genomic_DNA"/>
</dbReference>
<evidence type="ECO:0000256" key="1">
    <source>
        <dbReference type="SAM" id="MobiDB-lite"/>
    </source>
</evidence>
<organism evidence="2 3">
    <name type="scientific">Symbiodinium microadriaticum</name>
    <name type="common">Dinoflagellate</name>
    <name type="synonym">Zooxanthella microadriatica</name>
    <dbReference type="NCBI Taxonomy" id="2951"/>
    <lineage>
        <taxon>Eukaryota</taxon>
        <taxon>Sar</taxon>
        <taxon>Alveolata</taxon>
        <taxon>Dinophyceae</taxon>
        <taxon>Suessiales</taxon>
        <taxon>Symbiodiniaceae</taxon>
        <taxon>Symbiodinium</taxon>
    </lineage>
</organism>
<name>A0A1Q9CCF5_SYMMI</name>
<comment type="caution">
    <text evidence="2">The sequence shown here is derived from an EMBL/GenBank/DDBJ whole genome shotgun (WGS) entry which is preliminary data.</text>
</comment>
<dbReference type="AlphaFoldDB" id="A0A1Q9CCF5"/>
<evidence type="ECO:0000313" key="2">
    <source>
        <dbReference type="EMBL" id="OLP80602.1"/>
    </source>
</evidence>
<reference evidence="2 3" key="1">
    <citation type="submission" date="2016-02" db="EMBL/GenBank/DDBJ databases">
        <title>Genome analysis of coral dinoflagellate symbionts highlights evolutionary adaptations to a symbiotic lifestyle.</title>
        <authorList>
            <person name="Aranda M."/>
            <person name="Li Y."/>
            <person name="Liew Y.J."/>
            <person name="Baumgarten S."/>
            <person name="Simakov O."/>
            <person name="Wilson M."/>
            <person name="Piel J."/>
            <person name="Ashoor H."/>
            <person name="Bougouffa S."/>
            <person name="Bajic V.B."/>
            <person name="Ryu T."/>
            <person name="Ravasi T."/>
            <person name="Bayer T."/>
            <person name="Micklem G."/>
            <person name="Kim H."/>
            <person name="Bhak J."/>
            <person name="Lajeunesse T.C."/>
            <person name="Voolstra C.R."/>
        </authorList>
    </citation>
    <scope>NUCLEOTIDE SEQUENCE [LARGE SCALE GENOMIC DNA]</scope>
    <source>
        <strain evidence="2 3">CCMP2467</strain>
    </source>
</reference>
<feature type="compositionally biased region" description="Polar residues" evidence="1">
    <location>
        <begin position="384"/>
        <end position="393"/>
    </location>
</feature>
<gene>
    <name evidence="2" type="ORF">AK812_SmicGene38976</name>
</gene>